<evidence type="ECO:0000256" key="9">
    <source>
        <dbReference type="SAM" id="Phobius"/>
    </source>
</evidence>
<feature type="transmembrane region" description="Helical" evidence="9">
    <location>
        <begin position="94"/>
        <end position="120"/>
    </location>
</feature>
<dbReference type="GO" id="GO:0005886">
    <property type="term" value="C:plasma membrane"/>
    <property type="evidence" value="ECO:0007669"/>
    <property type="project" value="UniProtKB-SubCell"/>
</dbReference>
<dbReference type="InterPro" id="IPR004700">
    <property type="entry name" value="PTS_IIC_man"/>
</dbReference>
<feature type="transmembrane region" description="Helical" evidence="9">
    <location>
        <begin position="207"/>
        <end position="236"/>
    </location>
</feature>
<dbReference type="Proteomes" id="UP000199300">
    <property type="component" value="Unassembled WGS sequence"/>
</dbReference>
<feature type="transmembrane region" description="Helical" evidence="9">
    <location>
        <begin position="50"/>
        <end position="69"/>
    </location>
</feature>
<name>A0A1H8LB82_9BACI</name>
<evidence type="ECO:0000256" key="8">
    <source>
        <dbReference type="ARBA" id="ARBA00023136"/>
    </source>
</evidence>
<evidence type="ECO:0000256" key="5">
    <source>
        <dbReference type="ARBA" id="ARBA00022683"/>
    </source>
</evidence>
<keyword evidence="11" id="KW-1185">Reference proteome</keyword>
<proteinExistence type="predicted"/>
<feature type="transmembrane region" description="Helical" evidence="9">
    <location>
        <begin position="141"/>
        <end position="161"/>
    </location>
</feature>
<dbReference type="OrthoDB" id="7058816at2"/>
<dbReference type="GO" id="GO:0009401">
    <property type="term" value="P:phosphoenolpyruvate-dependent sugar phosphotransferase system"/>
    <property type="evidence" value="ECO:0007669"/>
    <property type="project" value="UniProtKB-KW"/>
</dbReference>
<sequence>MNMEIWQIIVLSLLGFYAIVENLGINVFANQALIMGTITGLVMGDLETGLAVGATLQLMGLGIQAYGGASVPDYMTASIVGTAFAVMSGRGAEFGIGLAVPVALLMIQLDILARFCNVFFQKRIDNAITLMNLSKIKMFHLLGTVSWGLSRGLPIFLVFSFGESIIEFISDVIPEWLTGGLSVAGGMLPAVGIAILLRYLPVKNFITYLMIGFIAVAYLQMPMFGVALLGFALAILQFKKLISEQSGHAGLVTANANLNVRGGLSENEYEN</sequence>
<evidence type="ECO:0000313" key="10">
    <source>
        <dbReference type="EMBL" id="SEO02319.1"/>
    </source>
</evidence>
<protein>
    <submittedName>
        <fullName evidence="10">PTS system, mannose-specific IIC component</fullName>
    </submittedName>
</protein>
<dbReference type="RefSeq" id="WP_091495972.1">
    <property type="nucleotide sequence ID" value="NZ_FODJ01000003.1"/>
</dbReference>
<keyword evidence="6 9" id="KW-0812">Transmembrane</keyword>
<feature type="transmembrane region" description="Helical" evidence="9">
    <location>
        <begin position="6"/>
        <end position="29"/>
    </location>
</feature>
<keyword evidence="3" id="KW-1003">Cell membrane</keyword>
<accession>A0A1H8LB82</accession>
<evidence type="ECO:0000256" key="6">
    <source>
        <dbReference type="ARBA" id="ARBA00022692"/>
    </source>
</evidence>
<dbReference type="PROSITE" id="PS51106">
    <property type="entry name" value="PTS_EIIC_TYPE_4"/>
    <property type="match status" value="1"/>
</dbReference>
<feature type="transmembrane region" description="Helical" evidence="9">
    <location>
        <begin position="181"/>
        <end position="200"/>
    </location>
</feature>
<dbReference type="PANTHER" id="PTHR32502:SF28">
    <property type="entry name" value="PHOSPHOTRANSFERASE SYSTEM SUGAR-SPECIFIC EIIC COMPONENT"/>
    <property type="match status" value="1"/>
</dbReference>
<comment type="subcellular location">
    <subcellularLocation>
        <location evidence="1">Cell membrane</location>
        <topology evidence="1">Multi-pass membrane protein</topology>
    </subcellularLocation>
</comment>
<evidence type="ECO:0000256" key="2">
    <source>
        <dbReference type="ARBA" id="ARBA00022448"/>
    </source>
</evidence>
<keyword evidence="2" id="KW-0813">Transport</keyword>
<evidence type="ECO:0000256" key="1">
    <source>
        <dbReference type="ARBA" id="ARBA00004651"/>
    </source>
</evidence>
<gene>
    <name evidence="10" type="ORF">SAMN04488134_103147</name>
</gene>
<dbReference type="PANTHER" id="PTHR32502">
    <property type="entry name" value="N-ACETYLGALACTOSAMINE PERMEASE II COMPONENT-RELATED"/>
    <property type="match status" value="1"/>
</dbReference>
<dbReference type="EMBL" id="FODJ01000003">
    <property type="protein sequence ID" value="SEO02319.1"/>
    <property type="molecule type" value="Genomic_DNA"/>
</dbReference>
<evidence type="ECO:0000256" key="7">
    <source>
        <dbReference type="ARBA" id="ARBA00022989"/>
    </source>
</evidence>
<organism evidence="10 11">
    <name type="scientific">Amphibacillus marinus</name>
    <dbReference type="NCBI Taxonomy" id="872970"/>
    <lineage>
        <taxon>Bacteria</taxon>
        <taxon>Bacillati</taxon>
        <taxon>Bacillota</taxon>
        <taxon>Bacilli</taxon>
        <taxon>Bacillales</taxon>
        <taxon>Bacillaceae</taxon>
        <taxon>Amphibacillus</taxon>
    </lineage>
</organism>
<keyword evidence="4" id="KW-0762">Sugar transport</keyword>
<keyword evidence="7 9" id="KW-1133">Transmembrane helix</keyword>
<evidence type="ECO:0000313" key="11">
    <source>
        <dbReference type="Proteomes" id="UP000199300"/>
    </source>
</evidence>
<dbReference type="AlphaFoldDB" id="A0A1H8LB82"/>
<reference evidence="10 11" key="1">
    <citation type="submission" date="2016-10" db="EMBL/GenBank/DDBJ databases">
        <authorList>
            <person name="de Groot N.N."/>
        </authorList>
    </citation>
    <scope>NUCLEOTIDE SEQUENCE [LARGE SCALE GENOMIC DNA]</scope>
    <source>
        <strain evidence="10 11">CGMCC 1.10434</strain>
    </source>
</reference>
<dbReference type="Pfam" id="PF03609">
    <property type="entry name" value="EII-Sor"/>
    <property type="match status" value="1"/>
</dbReference>
<dbReference type="InterPro" id="IPR050303">
    <property type="entry name" value="GatZ_KbaZ_carbometab"/>
</dbReference>
<evidence type="ECO:0000256" key="4">
    <source>
        <dbReference type="ARBA" id="ARBA00022597"/>
    </source>
</evidence>
<dbReference type="STRING" id="872970.SAMN04488134_103147"/>
<keyword evidence="8 9" id="KW-0472">Membrane</keyword>
<evidence type="ECO:0000256" key="3">
    <source>
        <dbReference type="ARBA" id="ARBA00022475"/>
    </source>
</evidence>
<keyword evidence="5" id="KW-0598">Phosphotransferase system</keyword>